<evidence type="ECO:0000313" key="1">
    <source>
        <dbReference type="EMBL" id="RDX67122.1"/>
    </source>
</evidence>
<gene>
    <name evidence="1" type="ORF">CR513_54037</name>
</gene>
<proteinExistence type="predicted"/>
<dbReference type="EMBL" id="QJKJ01013128">
    <property type="protein sequence ID" value="RDX67122.1"/>
    <property type="molecule type" value="Genomic_DNA"/>
</dbReference>
<organism evidence="1 2">
    <name type="scientific">Mucuna pruriens</name>
    <name type="common">Velvet bean</name>
    <name type="synonym">Dolichos pruriens</name>
    <dbReference type="NCBI Taxonomy" id="157652"/>
    <lineage>
        <taxon>Eukaryota</taxon>
        <taxon>Viridiplantae</taxon>
        <taxon>Streptophyta</taxon>
        <taxon>Embryophyta</taxon>
        <taxon>Tracheophyta</taxon>
        <taxon>Spermatophyta</taxon>
        <taxon>Magnoliopsida</taxon>
        <taxon>eudicotyledons</taxon>
        <taxon>Gunneridae</taxon>
        <taxon>Pentapetalae</taxon>
        <taxon>rosids</taxon>
        <taxon>fabids</taxon>
        <taxon>Fabales</taxon>
        <taxon>Fabaceae</taxon>
        <taxon>Papilionoideae</taxon>
        <taxon>50 kb inversion clade</taxon>
        <taxon>NPAAA clade</taxon>
        <taxon>indigoferoid/millettioid clade</taxon>
        <taxon>Phaseoleae</taxon>
        <taxon>Mucuna</taxon>
    </lineage>
</organism>
<reference evidence="1" key="1">
    <citation type="submission" date="2018-05" db="EMBL/GenBank/DDBJ databases">
        <title>Draft genome of Mucuna pruriens seed.</title>
        <authorList>
            <person name="Nnadi N.E."/>
            <person name="Vos R."/>
            <person name="Hasami M.H."/>
            <person name="Devisetty U.K."/>
            <person name="Aguiy J.C."/>
        </authorList>
    </citation>
    <scope>NUCLEOTIDE SEQUENCE [LARGE SCALE GENOMIC DNA]</scope>
    <source>
        <strain evidence="1">JCA_2017</strain>
    </source>
</reference>
<dbReference type="Proteomes" id="UP000257109">
    <property type="component" value="Unassembled WGS sequence"/>
</dbReference>
<sequence length="120" mass="13724">MNPKQNDPMVIMVKVANFAIKKVGTTGLSKKRTYNILASIELDPRPPVEQDLEPIEKLQHIQLTNDEHKGTQMRERTQGCTKTNQYPTYLYAWQSSNMLEIDPNFLCHLVALCPKARPIS</sequence>
<evidence type="ECO:0000313" key="2">
    <source>
        <dbReference type="Proteomes" id="UP000257109"/>
    </source>
</evidence>
<feature type="non-terminal residue" evidence="1">
    <location>
        <position position="1"/>
    </location>
</feature>
<dbReference type="AlphaFoldDB" id="A0A371EM33"/>
<keyword evidence="2" id="KW-1185">Reference proteome</keyword>
<accession>A0A371EM33</accession>
<comment type="caution">
    <text evidence="1">The sequence shown here is derived from an EMBL/GenBank/DDBJ whole genome shotgun (WGS) entry which is preliminary data.</text>
</comment>
<protein>
    <submittedName>
        <fullName evidence="1">Uncharacterized protein</fullName>
    </submittedName>
</protein>
<name>A0A371EM33_MUCPR</name>